<proteinExistence type="predicted"/>
<dbReference type="AlphaFoldDB" id="A0A177YBP0"/>
<comment type="caution">
    <text evidence="2">The sequence shown here is derived from an EMBL/GenBank/DDBJ whole genome shotgun (WGS) entry which is preliminary data.</text>
</comment>
<gene>
    <name evidence="2" type="ORF">A3K89_07605</name>
</gene>
<feature type="region of interest" description="Disordered" evidence="1">
    <location>
        <begin position="1"/>
        <end position="29"/>
    </location>
</feature>
<dbReference type="EMBL" id="LVHI01000023">
    <property type="protein sequence ID" value="OAK52927.1"/>
    <property type="molecule type" value="Genomic_DNA"/>
</dbReference>
<reference evidence="2 3" key="1">
    <citation type="submission" date="2016-03" db="EMBL/GenBank/DDBJ databases">
        <title>Genome sequence of Rhodococcus kyotonensis KB10.</title>
        <authorList>
            <person name="Jeong H."/>
            <person name="Hong C.E."/>
            <person name="Jo S.H."/>
            <person name="Park J.M."/>
        </authorList>
    </citation>
    <scope>NUCLEOTIDE SEQUENCE [LARGE SCALE GENOMIC DNA]</scope>
    <source>
        <strain evidence="2 3">KB10</strain>
    </source>
</reference>
<evidence type="ECO:0000256" key="1">
    <source>
        <dbReference type="SAM" id="MobiDB-lite"/>
    </source>
</evidence>
<protein>
    <submittedName>
        <fullName evidence="2">Uncharacterized protein</fullName>
    </submittedName>
</protein>
<evidence type="ECO:0000313" key="2">
    <source>
        <dbReference type="EMBL" id="OAK52927.1"/>
    </source>
</evidence>
<keyword evidence="3" id="KW-1185">Reference proteome</keyword>
<name>A0A177YBP0_9NOCA</name>
<evidence type="ECO:0000313" key="3">
    <source>
        <dbReference type="Proteomes" id="UP000077519"/>
    </source>
</evidence>
<dbReference type="Proteomes" id="UP000077519">
    <property type="component" value="Unassembled WGS sequence"/>
</dbReference>
<accession>A0A177YBP0</accession>
<organism evidence="2 3">
    <name type="scientific">Rhodococcoides kyotonense</name>
    <dbReference type="NCBI Taxonomy" id="398843"/>
    <lineage>
        <taxon>Bacteria</taxon>
        <taxon>Bacillati</taxon>
        <taxon>Actinomycetota</taxon>
        <taxon>Actinomycetes</taxon>
        <taxon>Mycobacteriales</taxon>
        <taxon>Nocardiaceae</taxon>
        <taxon>Rhodococcoides</taxon>
    </lineage>
</organism>
<sequence length="111" mass="11862">MRTRRIDRPVRATKPVISPSRGPGPMPAPMYNAVAKPLVTMPASINGMRTASESTSGNHASDTSTAIAMTTTLLTVPNPGFWRNGIHASNTRIPVTAVMVPKLRSTCRPIP</sequence>
<feature type="compositionally biased region" description="Basic and acidic residues" evidence="1">
    <location>
        <begin position="1"/>
        <end position="10"/>
    </location>
</feature>